<dbReference type="EMBL" id="BSFN01000004">
    <property type="protein sequence ID" value="GLK88932.1"/>
    <property type="molecule type" value="Genomic_DNA"/>
</dbReference>
<dbReference type="PANTHER" id="PTHR36836:SF1">
    <property type="entry name" value="COLANIC ACID BIOSYNTHESIS PROTEIN WCAK"/>
    <property type="match status" value="1"/>
</dbReference>
<name>A0A9W6NFK6_9PSED</name>
<dbReference type="Proteomes" id="UP001143328">
    <property type="component" value="Unassembled WGS sequence"/>
</dbReference>
<dbReference type="AlphaFoldDB" id="A0A9W6NFK6"/>
<dbReference type="PANTHER" id="PTHR36836">
    <property type="entry name" value="COLANIC ACID BIOSYNTHESIS PROTEIN WCAK"/>
    <property type="match status" value="1"/>
</dbReference>
<dbReference type="RefSeq" id="WP_271195131.1">
    <property type="nucleotide sequence ID" value="NZ_BSFN01000004.1"/>
</dbReference>
<evidence type="ECO:0000259" key="1">
    <source>
        <dbReference type="Pfam" id="PF04230"/>
    </source>
</evidence>
<keyword evidence="3" id="KW-1185">Reference proteome</keyword>
<accession>A0A9W6NFK6</accession>
<reference evidence="2" key="2">
    <citation type="submission" date="2023-01" db="EMBL/GenBank/DDBJ databases">
        <authorList>
            <person name="Sun Q."/>
            <person name="Evtushenko L."/>
        </authorList>
    </citation>
    <scope>NUCLEOTIDE SEQUENCE</scope>
    <source>
        <strain evidence="2">VKM B-2935</strain>
    </source>
</reference>
<comment type="caution">
    <text evidence="2">The sequence shown here is derived from an EMBL/GenBank/DDBJ whole genome shotgun (WGS) entry which is preliminary data.</text>
</comment>
<evidence type="ECO:0000313" key="3">
    <source>
        <dbReference type="Proteomes" id="UP001143328"/>
    </source>
</evidence>
<organism evidence="2 3">
    <name type="scientific">Pseudomonas turukhanskensis</name>
    <dbReference type="NCBI Taxonomy" id="1806536"/>
    <lineage>
        <taxon>Bacteria</taxon>
        <taxon>Pseudomonadati</taxon>
        <taxon>Pseudomonadota</taxon>
        <taxon>Gammaproteobacteria</taxon>
        <taxon>Pseudomonadales</taxon>
        <taxon>Pseudomonadaceae</taxon>
        <taxon>Pseudomonas</taxon>
    </lineage>
</organism>
<reference evidence="2" key="1">
    <citation type="journal article" date="2014" name="Int. J. Syst. Evol. Microbiol.">
        <title>Complete genome sequence of Corynebacterium casei LMG S-19264T (=DSM 44701T), isolated from a smear-ripened cheese.</title>
        <authorList>
            <consortium name="US DOE Joint Genome Institute (JGI-PGF)"/>
            <person name="Walter F."/>
            <person name="Albersmeier A."/>
            <person name="Kalinowski J."/>
            <person name="Ruckert C."/>
        </authorList>
    </citation>
    <scope>NUCLEOTIDE SEQUENCE</scope>
    <source>
        <strain evidence="2">VKM B-2935</strain>
    </source>
</reference>
<feature type="domain" description="Polysaccharide pyruvyl transferase" evidence="1">
    <location>
        <begin position="12"/>
        <end position="310"/>
    </location>
</feature>
<protein>
    <recommendedName>
        <fullName evidence="1">Polysaccharide pyruvyl transferase domain-containing protein</fullName>
    </recommendedName>
</protein>
<proteinExistence type="predicted"/>
<evidence type="ECO:0000313" key="2">
    <source>
        <dbReference type="EMBL" id="GLK88932.1"/>
    </source>
</evidence>
<dbReference type="Pfam" id="PF04230">
    <property type="entry name" value="PS_pyruv_trans"/>
    <property type="match status" value="1"/>
</dbReference>
<gene>
    <name evidence="2" type="ORF">GCM10017655_19940</name>
</gene>
<dbReference type="InterPro" id="IPR007345">
    <property type="entry name" value="Polysacch_pyruvyl_Trfase"/>
</dbReference>
<sequence length="380" mass="42051">MIVEIRKGGFINKGAELMLLAVLDKVSSRFPTAKFTIIPSSERGGQAYSDYSRLGIYPKASIRKFGLDVGTLLCLVPKKIRERYGVVLDSEVDVVIDIAGFAYSDQCGVAVSKDLYRSSKAWKRQGKKVIFMPQALGPFRNAEISNYVSSFLAAGTLVFARDNVSYGYTKELDGVKNLKLCPDFTCGLKGKTADRYQFLEGRPCVVPNARMIDRVDGERAGRYLDFLTQCINHLIAQGERPFVLVHERDDYDLAVSLAKRAGDIDVIYEQDALLIKGIIGTASFMIGGRYHGLVSALSQCVPALATGWSHKYEELFNDFGLDGTLILDVMLAEAELIEKLDAFTALVKQGGFADILDSGARKIEQQVDLMWKEVFDSISM</sequence>